<name>A0A0E9PZH7_ANGAN</name>
<dbReference type="EMBL" id="GBXM01099097">
    <property type="protein sequence ID" value="JAH09480.1"/>
    <property type="molecule type" value="Transcribed_RNA"/>
</dbReference>
<reference evidence="1" key="1">
    <citation type="submission" date="2014-11" db="EMBL/GenBank/DDBJ databases">
        <authorList>
            <person name="Amaro Gonzalez C."/>
        </authorList>
    </citation>
    <scope>NUCLEOTIDE SEQUENCE</scope>
</reference>
<reference evidence="1" key="2">
    <citation type="journal article" date="2015" name="Fish Shellfish Immunol.">
        <title>Early steps in the European eel (Anguilla anguilla)-Vibrio vulnificus interaction in the gills: Role of the RtxA13 toxin.</title>
        <authorList>
            <person name="Callol A."/>
            <person name="Pajuelo D."/>
            <person name="Ebbesson L."/>
            <person name="Teles M."/>
            <person name="MacKenzie S."/>
            <person name="Amaro C."/>
        </authorList>
    </citation>
    <scope>NUCLEOTIDE SEQUENCE</scope>
</reference>
<proteinExistence type="predicted"/>
<accession>A0A0E9PZH7</accession>
<sequence>MVKIQHIHSHSVHRFCQHSLKWSENTVQGYNTKPHSYLKYVSRPFIK</sequence>
<evidence type="ECO:0000313" key="1">
    <source>
        <dbReference type="EMBL" id="JAH09480.1"/>
    </source>
</evidence>
<protein>
    <submittedName>
        <fullName evidence="1">Uncharacterized protein</fullName>
    </submittedName>
</protein>
<organism evidence="1">
    <name type="scientific">Anguilla anguilla</name>
    <name type="common">European freshwater eel</name>
    <name type="synonym">Muraena anguilla</name>
    <dbReference type="NCBI Taxonomy" id="7936"/>
    <lineage>
        <taxon>Eukaryota</taxon>
        <taxon>Metazoa</taxon>
        <taxon>Chordata</taxon>
        <taxon>Craniata</taxon>
        <taxon>Vertebrata</taxon>
        <taxon>Euteleostomi</taxon>
        <taxon>Actinopterygii</taxon>
        <taxon>Neopterygii</taxon>
        <taxon>Teleostei</taxon>
        <taxon>Anguilliformes</taxon>
        <taxon>Anguillidae</taxon>
        <taxon>Anguilla</taxon>
    </lineage>
</organism>
<dbReference type="AlphaFoldDB" id="A0A0E9PZH7"/>